<gene>
    <name evidence="3" type="ORF">C3L50_14690</name>
</gene>
<evidence type="ECO:0000313" key="3">
    <source>
        <dbReference type="EMBL" id="POY37266.1"/>
    </source>
</evidence>
<organism evidence="3 4">
    <name type="scientific">Flavobacterium alvei</name>
    <dbReference type="NCBI Taxonomy" id="2080416"/>
    <lineage>
        <taxon>Bacteria</taxon>
        <taxon>Pseudomonadati</taxon>
        <taxon>Bacteroidota</taxon>
        <taxon>Flavobacteriia</taxon>
        <taxon>Flavobacteriales</taxon>
        <taxon>Flavobacteriaceae</taxon>
        <taxon>Flavobacterium</taxon>
    </lineage>
</organism>
<dbReference type="OrthoDB" id="1330026at2"/>
<dbReference type="Proteomes" id="UP000237310">
    <property type="component" value="Unassembled WGS sequence"/>
</dbReference>
<dbReference type="RefSeq" id="WP_103806939.1">
    <property type="nucleotide sequence ID" value="NZ_PQVG01000009.1"/>
</dbReference>
<keyword evidence="2" id="KW-1133">Transmembrane helix</keyword>
<sequence length="251" mass="28466">MNKKPLMLTLILAFLGCVLIGLSVYFFFDGSFDANEKIETAEKELEVANKKIESLSQELRLMTKSNGEEKNNSIGAFSKLASNNIPIVQITSVDLGEDVGVEGNEKKTNRLTYSHEIRFFILNIGKSALKEVIFSIKDIYNEPKWRKKNKKARVEYDCFGQVINSAEFGSYNNIEINTLNLKSKKIAYSSNLPSSFGDGEYFFDIILEWEKGSYQIKVVIVEAAGKLNFKYEFYDADGELLDLKKLPNNSK</sequence>
<keyword evidence="1" id="KW-0175">Coiled coil</keyword>
<dbReference type="EMBL" id="PQVG01000009">
    <property type="protein sequence ID" value="POY37266.1"/>
    <property type="molecule type" value="Genomic_DNA"/>
</dbReference>
<evidence type="ECO:0000313" key="4">
    <source>
        <dbReference type="Proteomes" id="UP000237310"/>
    </source>
</evidence>
<reference evidence="3 4" key="1">
    <citation type="submission" date="2018-01" db="EMBL/GenBank/DDBJ databases">
        <authorList>
            <person name="Gaut B.S."/>
            <person name="Morton B.R."/>
            <person name="Clegg M.T."/>
            <person name="Duvall M.R."/>
        </authorList>
    </citation>
    <scope>NUCLEOTIDE SEQUENCE [LARGE SCALE GENOMIC DNA]</scope>
    <source>
        <strain evidence="3 4">HR-AY</strain>
    </source>
</reference>
<keyword evidence="2" id="KW-0812">Transmembrane</keyword>
<protein>
    <submittedName>
        <fullName evidence="3">Uncharacterized protein</fullName>
    </submittedName>
</protein>
<accession>A0A2S5A407</accession>
<name>A0A2S5A407_9FLAO</name>
<comment type="caution">
    <text evidence="3">The sequence shown here is derived from an EMBL/GenBank/DDBJ whole genome shotgun (WGS) entry which is preliminary data.</text>
</comment>
<dbReference type="AlphaFoldDB" id="A0A2S5A407"/>
<proteinExistence type="predicted"/>
<feature type="transmembrane region" description="Helical" evidence="2">
    <location>
        <begin position="6"/>
        <end position="28"/>
    </location>
</feature>
<evidence type="ECO:0000256" key="1">
    <source>
        <dbReference type="SAM" id="Coils"/>
    </source>
</evidence>
<feature type="coiled-coil region" evidence="1">
    <location>
        <begin position="31"/>
        <end position="65"/>
    </location>
</feature>
<dbReference type="PROSITE" id="PS51257">
    <property type="entry name" value="PROKAR_LIPOPROTEIN"/>
    <property type="match status" value="1"/>
</dbReference>
<keyword evidence="4" id="KW-1185">Reference proteome</keyword>
<evidence type="ECO:0000256" key="2">
    <source>
        <dbReference type="SAM" id="Phobius"/>
    </source>
</evidence>
<keyword evidence="2" id="KW-0472">Membrane</keyword>